<dbReference type="RefSeq" id="WP_210156384.1">
    <property type="nucleotide sequence ID" value="NZ_JAFCNB010000007.1"/>
</dbReference>
<proteinExistence type="predicted"/>
<dbReference type="Gene3D" id="1.10.1200.10">
    <property type="entry name" value="ACP-like"/>
    <property type="match status" value="1"/>
</dbReference>
<gene>
    <name evidence="2" type="ORF">JOL79_14805</name>
</gene>
<organism evidence="2 3">
    <name type="scientific">Microbispora oryzae</name>
    <dbReference type="NCBI Taxonomy" id="2806554"/>
    <lineage>
        <taxon>Bacteria</taxon>
        <taxon>Bacillati</taxon>
        <taxon>Actinomycetota</taxon>
        <taxon>Actinomycetes</taxon>
        <taxon>Streptosporangiales</taxon>
        <taxon>Streptosporangiaceae</taxon>
        <taxon>Microbispora</taxon>
    </lineage>
</organism>
<dbReference type="AlphaFoldDB" id="A0A940WHR6"/>
<evidence type="ECO:0000313" key="2">
    <source>
        <dbReference type="EMBL" id="MBP2705083.1"/>
    </source>
</evidence>
<comment type="caution">
    <text evidence="2">The sequence shown here is derived from an EMBL/GenBank/DDBJ whole genome shotgun (WGS) entry which is preliminary data.</text>
</comment>
<evidence type="ECO:0000313" key="3">
    <source>
        <dbReference type="Proteomes" id="UP000674234"/>
    </source>
</evidence>
<evidence type="ECO:0000259" key="1">
    <source>
        <dbReference type="Pfam" id="PF00550"/>
    </source>
</evidence>
<dbReference type="InterPro" id="IPR009081">
    <property type="entry name" value="PP-bd_ACP"/>
</dbReference>
<dbReference type="Pfam" id="PF00550">
    <property type="entry name" value="PP-binding"/>
    <property type="match status" value="1"/>
</dbReference>
<dbReference type="SUPFAM" id="SSF47336">
    <property type="entry name" value="ACP-like"/>
    <property type="match status" value="1"/>
</dbReference>
<dbReference type="InterPro" id="IPR036736">
    <property type="entry name" value="ACP-like_sf"/>
</dbReference>
<keyword evidence="3" id="KW-1185">Reference proteome</keyword>
<protein>
    <recommendedName>
        <fullName evidence="1">Carrier domain-containing protein</fullName>
    </recommendedName>
</protein>
<dbReference type="EMBL" id="JAFCNB010000007">
    <property type="protein sequence ID" value="MBP2705083.1"/>
    <property type="molecule type" value="Genomic_DNA"/>
</dbReference>
<feature type="domain" description="Carrier" evidence="1">
    <location>
        <begin position="22"/>
        <end position="74"/>
    </location>
</feature>
<sequence length="83" mass="8825">MTPQRARELVEAALTRVAPDADLAALAPDADIREALELDSLDFLTYVETLSESSGCRIEEDDYPAFTTVAGGADFLVAHASAP</sequence>
<name>A0A940WHR6_9ACTN</name>
<reference evidence="2" key="1">
    <citation type="submission" date="2021-02" db="EMBL/GenBank/DDBJ databases">
        <title>Draft genome sequence of Microbispora sp. RL4-1S isolated from rice leaves in Thailand.</title>
        <authorList>
            <person name="Muangham S."/>
            <person name="Duangmal K."/>
        </authorList>
    </citation>
    <scope>NUCLEOTIDE SEQUENCE</scope>
    <source>
        <strain evidence="2">RL4-1S</strain>
    </source>
</reference>
<dbReference type="Proteomes" id="UP000674234">
    <property type="component" value="Unassembled WGS sequence"/>
</dbReference>
<accession>A0A940WHR6</accession>